<keyword evidence="2" id="KW-1185">Reference proteome</keyword>
<sequence length="75" mass="8420">MDRMEQRLDRIEGGLEGLVRAQNLNLLGLQLNANRAADGLQMPFYVIPFRDGSLPTQPPVNTICRLSSILIQLRT</sequence>
<reference evidence="2" key="1">
    <citation type="journal article" date="2024" name="Front. Bioeng. Biotechnol.">
        <title>Genome-scale model development and genomic sequencing of the oleaginous clade Lipomyces.</title>
        <authorList>
            <person name="Czajka J.J."/>
            <person name="Han Y."/>
            <person name="Kim J."/>
            <person name="Mondo S.J."/>
            <person name="Hofstad B.A."/>
            <person name="Robles A."/>
            <person name="Haridas S."/>
            <person name="Riley R."/>
            <person name="LaButti K."/>
            <person name="Pangilinan J."/>
            <person name="Andreopoulos W."/>
            <person name="Lipzen A."/>
            <person name="Yan J."/>
            <person name="Wang M."/>
            <person name="Ng V."/>
            <person name="Grigoriev I.V."/>
            <person name="Spatafora J.W."/>
            <person name="Magnuson J.K."/>
            <person name="Baker S.E."/>
            <person name="Pomraning K.R."/>
        </authorList>
    </citation>
    <scope>NUCLEOTIDE SEQUENCE [LARGE SCALE GENOMIC DNA]</scope>
    <source>
        <strain evidence="2">CBS 7786</strain>
    </source>
</reference>
<protein>
    <submittedName>
        <fullName evidence="1">Uncharacterized protein</fullName>
    </submittedName>
</protein>
<dbReference type="Proteomes" id="UP001433508">
    <property type="component" value="Unassembled WGS sequence"/>
</dbReference>
<evidence type="ECO:0000313" key="2">
    <source>
        <dbReference type="Proteomes" id="UP001433508"/>
    </source>
</evidence>
<evidence type="ECO:0000313" key="1">
    <source>
        <dbReference type="EMBL" id="KAK9237260.1"/>
    </source>
</evidence>
<comment type="caution">
    <text evidence="1">The sequence shown here is derived from an EMBL/GenBank/DDBJ whole genome shotgun (WGS) entry which is preliminary data.</text>
</comment>
<gene>
    <name evidence="1" type="ORF">V1525DRAFT_165404</name>
</gene>
<dbReference type="EMBL" id="MU971371">
    <property type="protein sequence ID" value="KAK9237260.1"/>
    <property type="molecule type" value="Genomic_DNA"/>
</dbReference>
<name>A0ACC3T166_LIPKO</name>
<organism evidence="1 2">
    <name type="scientific">Lipomyces kononenkoae</name>
    <name type="common">Yeast</name>
    <dbReference type="NCBI Taxonomy" id="34357"/>
    <lineage>
        <taxon>Eukaryota</taxon>
        <taxon>Fungi</taxon>
        <taxon>Dikarya</taxon>
        <taxon>Ascomycota</taxon>
        <taxon>Saccharomycotina</taxon>
        <taxon>Lipomycetes</taxon>
        <taxon>Lipomycetales</taxon>
        <taxon>Lipomycetaceae</taxon>
        <taxon>Lipomyces</taxon>
    </lineage>
</organism>
<proteinExistence type="predicted"/>
<accession>A0ACC3T166</accession>